<feature type="region of interest" description="Disordered" evidence="5">
    <location>
        <begin position="114"/>
        <end position="189"/>
    </location>
</feature>
<dbReference type="CDD" id="cd04370">
    <property type="entry name" value="BAH"/>
    <property type="match status" value="1"/>
</dbReference>
<feature type="domain" description="PHD-type" evidence="6">
    <location>
        <begin position="337"/>
        <end position="389"/>
    </location>
</feature>
<feature type="domain" description="BAH" evidence="7">
    <location>
        <begin position="714"/>
        <end position="840"/>
    </location>
</feature>
<dbReference type="PANTHER" id="PTHR47527">
    <property type="entry name" value="RING/FYVE/PHD ZINC FINGER SUPERFAMILY PROTEIN"/>
    <property type="match status" value="1"/>
</dbReference>
<dbReference type="SMART" id="SM00249">
    <property type="entry name" value="PHD"/>
    <property type="match status" value="1"/>
</dbReference>
<evidence type="ECO:0000259" key="7">
    <source>
        <dbReference type="PROSITE" id="PS51038"/>
    </source>
</evidence>
<evidence type="ECO:0000256" key="2">
    <source>
        <dbReference type="ARBA" id="ARBA00022771"/>
    </source>
</evidence>
<dbReference type="EMBL" id="LFYR01001213">
    <property type="protein sequence ID" value="KMZ63529.1"/>
    <property type="molecule type" value="Genomic_DNA"/>
</dbReference>
<dbReference type="PANTHER" id="PTHR47527:SF3">
    <property type="entry name" value="RING_FYVE_PHD ZINC FINGER SUPERFAMILY PROTEIN"/>
    <property type="match status" value="1"/>
</dbReference>
<dbReference type="InterPro" id="IPR019786">
    <property type="entry name" value="Zinc_finger_PHD-type_CS"/>
</dbReference>
<dbReference type="STRING" id="29655.A0A0K9P3G9"/>
<name>A0A0K9P3G9_ZOSMR</name>
<feature type="compositionally biased region" description="Polar residues" evidence="5">
    <location>
        <begin position="227"/>
        <end position="237"/>
    </location>
</feature>
<evidence type="ECO:0000259" key="6">
    <source>
        <dbReference type="PROSITE" id="PS50016"/>
    </source>
</evidence>
<keyword evidence="9" id="KW-1185">Reference proteome</keyword>
<dbReference type="InterPro" id="IPR056699">
    <property type="entry name" value="DUF7797"/>
</dbReference>
<protein>
    <recommendedName>
        <fullName evidence="10">PHD-type domain-containing protein</fullName>
    </recommendedName>
</protein>
<gene>
    <name evidence="8" type="ORF">ZOSMA_3G00040</name>
</gene>
<dbReference type="InterPro" id="IPR001965">
    <property type="entry name" value="Znf_PHD"/>
</dbReference>
<dbReference type="OMA" id="DSCEKGV"/>
<organism evidence="8 9">
    <name type="scientific">Zostera marina</name>
    <name type="common">Eelgrass</name>
    <dbReference type="NCBI Taxonomy" id="29655"/>
    <lineage>
        <taxon>Eukaryota</taxon>
        <taxon>Viridiplantae</taxon>
        <taxon>Streptophyta</taxon>
        <taxon>Embryophyta</taxon>
        <taxon>Tracheophyta</taxon>
        <taxon>Spermatophyta</taxon>
        <taxon>Magnoliopsida</taxon>
        <taxon>Liliopsida</taxon>
        <taxon>Zosteraceae</taxon>
        <taxon>Zostera</taxon>
    </lineage>
</organism>
<dbReference type="Gene3D" id="2.30.30.490">
    <property type="match status" value="1"/>
</dbReference>
<keyword evidence="3" id="KW-0862">Zinc</keyword>
<keyword evidence="1" id="KW-0479">Metal-binding</keyword>
<dbReference type="InterPro" id="IPR043151">
    <property type="entry name" value="BAH_sf"/>
</dbReference>
<dbReference type="SUPFAM" id="SSF57903">
    <property type="entry name" value="FYVE/PHD zinc finger"/>
    <property type="match status" value="1"/>
</dbReference>
<evidence type="ECO:0000256" key="3">
    <source>
        <dbReference type="ARBA" id="ARBA00022833"/>
    </source>
</evidence>
<evidence type="ECO:0000256" key="5">
    <source>
        <dbReference type="SAM" id="MobiDB-lite"/>
    </source>
</evidence>
<dbReference type="OrthoDB" id="787137at2759"/>
<dbReference type="Pfam" id="PF25073">
    <property type="entry name" value="DUF7797"/>
    <property type="match status" value="1"/>
</dbReference>
<evidence type="ECO:0000256" key="4">
    <source>
        <dbReference type="PROSITE-ProRule" id="PRU00146"/>
    </source>
</evidence>
<dbReference type="PROSITE" id="PS01359">
    <property type="entry name" value="ZF_PHD_1"/>
    <property type="match status" value="1"/>
</dbReference>
<keyword evidence="2 4" id="KW-0863">Zinc-finger</keyword>
<evidence type="ECO:0000313" key="8">
    <source>
        <dbReference type="EMBL" id="KMZ63529.1"/>
    </source>
</evidence>
<dbReference type="Gene3D" id="3.30.40.10">
    <property type="entry name" value="Zinc/RING finger domain, C3HC4 (zinc finger)"/>
    <property type="match status" value="1"/>
</dbReference>
<evidence type="ECO:0000313" key="9">
    <source>
        <dbReference type="Proteomes" id="UP000036987"/>
    </source>
</evidence>
<dbReference type="PROSITE" id="PS50016">
    <property type="entry name" value="ZF_PHD_2"/>
    <property type="match status" value="1"/>
</dbReference>
<dbReference type="CDD" id="cd15489">
    <property type="entry name" value="PHD_SF"/>
    <property type="match status" value="1"/>
</dbReference>
<dbReference type="GO" id="GO:0008270">
    <property type="term" value="F:zinc ion binding"/>
    <property type="evidence" value="ECO:0007669"/>
    <property type="project" value="UniProtKB-KW"/>
</dbReference>
<evidence type="ECO:0008006" key="10">
    <source>
        <dbReference type="Google" id="ProtNLM"/>
    </source>
</evidence>
<dbReference type="AlphaFoldDB" id="A0A0K9P3G9"/>
<evidence type="ECO:0000256" key="1">
    <source>
        <dbReference type="ARBA" id="ARBA00022723"/>
    </source>
</evidence>
<dbReference type="Proteomes" id="UP000036987">
    <property type="component" value="Unassembled WGS sequence"/>
</dbReference>
<dbReference type="InterPro" id="IPR019787">
    <property type="entry name" value="Znf_PHD-finger"/>
</dbReference>
<accession>A0A0K9P3G9</accession>
<comment type="caution">
    <text evidence="8">The sequence shown here is derived from an EMBL/GenBank/DDBJ whole genome shotgun (WGS) entry which is preliminary data.</text>
</comment>
<dbReference type="PROSITE" id="PS51038">
    <property type="entry name" value="BAH"/>
    <property type="match status" value="1"/>
</dbReference>
<dbReference type="InterPro" id="IPR011011">
    <property type="entry name" value="Znf_FYVE_PHD"/>
</dbReference>
<feature type="compositionally biased region" description="Low complexity" evidence="5">
    <location>
        <begin position="118"/>
        <end position="131"/>
    </location>
</feature>
<reference evidence="9" key="1">
    <citation type="journal article" date="2016" name="Nature">
        <title>The genome of the seagrass Zostera marina reveals angiosperm adaptation to the sea.</title>
        <authorList>
            <person name="Olsen J.L."/>
            <person name="Rouze P."/>
            <person name="Verhelst B."/>
            <person name="Lin Y.-C."/>
            <person name="Bayer T."/>
            <person name="Collen J."/>
            <person name="Dattolo E."/>
            <person name="De Paoli E."/>
            <person name="Dittami S."/>
            <person name="Maumus F."/>
            <person name="Michel G."/>
            <person name="Kersting A."/>
            <person name="Lauritano C."/>
            <person name="Lohaus R."/>
            <person name="Toepel M."/>
            <person name="Tonon T."/>
            <person name="Vanneste K."/>
            <person name="Amirebrahimi M."/>
            <person name="Brakel J."/>
            <person name="Bostroem C."/>
            <person name="Chovatia M."/>
            <person name="Grimwood J."/>
            <person name="Jenkins J.W."/>
            <person name="Jueterbock A."/>
            <person name="Mraz A."/>
            <person name="Stam W.T."/>
            <person name="Tice H."/>
            <person name="Bornberg-Bauer E."/>
            <person name="Green P.J."/>
            <person name="Pearson G.A."/>
            <person name="Procaccini G."/>
            <person name="Duarte C.M."/>
            <person name="Schmutz J."/>
            <person name="Reusch T.B.H."/>
            <person name="Van de Peer Y."/>
        </authorList>
    </citation>
    <scope>NUCLEOTIDE SEQUENCE [LARGE SCALE GENOMIC DNA]</scope>
    <source>
        <strain evidence="9">cv. Finnish</strain>
    </source>
</reference>
<dbReference type="Pfam" id="PF00628">
    <property type="entry name" value="PHD"/>
    <property type="match status" value="1"/>
</dbReference>
<feature type="region of interest" description="Disordered" evidence="5">
    <location>
        <begin position="206"/>
        <end position="237"/>
    </location>
</feature>
<proteinExistence type="predicted"/>
<sequence>MAETKKKRERIEDGEDRDLKRVAEIVLVLEAMGQMRGGKDPTDFERGLAVEARHKLVEICASSAKPNDLFSTDSARVLAADLGFSSVKDRMGNRPTKKISIVEKLAITKKKMQEMKESIPQQIQQPSPFQPVGMLSKPENRGSSIQESSRTPSFHTSALTSSSGRPTHFIETPLRQPSVPLEKDSSMSTPVHVQMGGHFRMDTRPSGQLFGSHAQGNRNTDKMSSIPPASSLSTVVSKPSPITKLIDHTPKKFDSTRVNSFQSPQVFKDQGSRNFAVHPIHGSTGSVQQHSNIFNTLQSSLLTNHGDISRVLQGVLPRNAIDSSGWNPPSVEYMNKLLNCQVCKITITDTESLLVCDACERGVHLRCLKTFSQKSVSYIEWHCPQCLLSSNGKSWAPKYGKVTRNMAVSKSSSNAGVVGSRVPSEKENLGSKVNNQKIASNMNSSSSNCTHSHVADGHLQSIQNKKAPNPGEKLNKDSPLASLQAAGAPCRQTNTNNLKENDISVCTDHVKPCKNSSQYEINDELVSCTVNVSTSGSSEPKVVSTYPVEVHTDVSDAFNEVEDQLIAQNDDGLDEWINELSGNPLKEIGKCADEEIDQYSEFREMSNSKTLFVHDTVSIFENSHQEIINVKNPHLEIGKCINEGIKEQSKFLDTCSKSGQERISHSNSTVDILCETKVHNELQMEHLYGVKWIGDALDNVDKKTYYQSCCINDLVYNLQDIVLIRFKKHGISPSKLQVLWEDNQDGSKWAAVSQYYFPKDIPDCIIQPSSPENEEVYESNDSITIDASCIHGPCIVLPWLMFQEERERRSSLIEGDNSTCPIFLCRWSYDKSKSSFQPRVC</sequence>
<dbReference type="InterPro" id="IPR013083">
    <property type="entry name" value="Znf_RING/FYVE/PHD"/>
</dbReference>
<dbReference type="GO" id="GO:0003682">
    <property type="term" value="F:chromatin binding"/>
    <property type="evidence" value="ECO:0007669"/>
    <property type="project" value="InterPro"/>
</dbReference>
<dbReference type="InterPro" id="IPR001025">
    <property type="entry name" value="BAH_dom"/>
</dbReference>
<dbReference type="Pfam" id="PF01426">
    <property type="entry name" value="BAH"/>
    <property type="match status" value="1"/>
</dbReference>
<feature type="compositionally biased region" description="Polar residues" evidence="5">
    <location>
        <begin position="141"/>
        <end position="165"/>
    </location>
</feature>